<evidence type="ECO:0000256" key="5">
    <source>
        <dbReference type="ARBA" id="ARBA00022619"/>
    </source>
</evidence>
<feature type="region of interest" description="Disordered" evidence="10">
    <location>
        <begin position="1"/>
        <end position="119"/>
    </location>
</feature>
<dbReference type="EC" id="1.1.1.302" evidence="3"/>
<evidence type="ECO:0000256" key="4">
    <source>
        <dbReference type="ARBA" id="ARBA00015035"/>
    </source>
</evidence>
<gene>
    <name evidence="12" type="ORF">BDW59DRAFT_104235</name>
</gene>
<feature type="domain" description="Bacterial bifunctional deaminase-reductase C-terminal" evidence="11">
    <location>
        <begin position="393"/>
        <end position="624"/>
    </location>
</feature>
<sequence>MDHDASDTSEGSSRSESSNSRSESLPDGDSTRALEVQEAQTGQRMDTAPDNNIAVPAAQQSHPESHLQSRPQRLGLGGLGKDGNASQPTSPAMTEGPSNALNGISDRSPSNTAEGSNNVDQVGEAAPFTLIDNPPNLARIRHVMFECKEPIEISLQEFETYWPFIDNVWVKQRSNASKEGHCTTDYYMCRLRRPTHRSSDTRPLQEGKRPRKKRVREGGICNFQIKVVRFEGAYSTVTIARTPGSSHEHSHDLDFIDKVKRNSGLMEFARREASKGYLPSSIYTKFREEPERLIESGGKFCTVTDVRNVSAKWRLQNPEVRLVPHEGYEYQKGHGIVRTGVLESDNSTASADSTIPHPTTLPPLPPDTLPFPGFALDFLEPYLPKHDEKREFPHVTLSYASSMDSKISLLPGMQTVLSGPEAKLMTHYLRSRHDAILIGVGTILADDPGLNCRLQGAGGFGGLGRMWQPRPVVIDPMGRWPVHPDSRMLRTAVEGKGRAPWVVVSPGAQIHPQNLMMLKGYGGDFLRIMEYHQNWRLRWEPILRALASEGIKSVMIEGGGRILSELLNPEYTEFIDSIVVTIAPTYLGSGGVGVSPDSKRDSQGKPNAALNPRDVKWVPMGQNVIMCGKIRTTPPTPTTQPPAADSNSSPTESR</sequence>
<dbReference type="Gene3D" id="3.40.430.10">
    <property type="entry name" value="Dihydrofolate Reductase, subunit A"/>
    <property type="match status" value="1"/>
</dbReference>
<dbReference type="InterPro" id="IPR024072">
    <property type="entry name" value="DHFR-like_dom_sf"/>
</dbReference>
<dbReference type="Pfam" id="PF01872">
    <property type="entry name" value="RibD_C"/>
    <property type="match status" value="1"/>
</dbReference>
<feature type="region of interest" description="Disordered" evidence="10">
    <location>
        <begin position="345"/>
        <end position="364"/>
    </location>
</feature>
<accession>A0ABR4IX75</accession>
<comment type="catalytic activity">
    <reaction evidence="9">
        <text>2,5-diamino-6-(1-D-ribitylamino)pyrimidin-4(3H)-one 5'-phosphate + NADP(+) = 2,5-diamino-6-(1-D-ribosylamino)pyrimidin-4(3H)-one 5'-phosphate + NADPH + H(+)</text>
        <dbReference type="Rhea" id="RHEA:27278"/>
        <dbReference type="ChEBI" id="CHEBI:15378"/>
        <dbReference type="ChEBI" id="CHEBI:57783"/>
        <dbReference type="ChEBI" id="CHEBI:58349"/>
        <dbReference type="ChEBI" id="CHEBI:58890"/>
        <dbReference type="ChEBI" id="CHEBI:59545"/>
        <dbReference type="EC" id="1.1.1.302"/>
    </reaction>
</comment>
<feature type="compositionally biased region" description="Low complexity" evidence="10">
    <location>
        <begin position="9"/>
        <end position="23"/>
    </location>
</feature>
<dbReference type="EMBL" id="JBFXLS010000006">
    <property type="protein sequence ID" value="KAL2832374.1"/>
    <property type="molecule type" value="Genomic_DNA"/>
</dbReference>
<evidence type="ECO:0000256" key="7">
    <source>
        <dbReference type="ARBA" id="ARBA00031630"/>
    </source>
</evidence>
<feature type="compositionally biased region" description="Polar residues" evidence="10">
    <location>
        <begin position="58"/>
        <end position="71"/>
    </location>
</feature>
<dbReference type="PANTHER" id="PTHR38011">
    <property type="entry name" value="DIHYDROFOLATE REDUCTASE FAMILY PROTEIN (AFU_ORTHOLOGUE AFUA_8G06820)"/>
    <property type="match status" value="1"/>
</dbReference>
<organism evidence="12 13">
    <name type="scientific">Aspergillus cavernicola</name>
    <dbReference type="NCBI Taxonomy" id="176166"/>
    <lineage>
        <taxon>Eukaryota</taxon>
        <taxon>Fungi</taxon>
        <taxon>Dikarya</taxon>
        <taxon>Ascomycota</taxon>
        <taxon>Pezizomycotina</taxon>
        <taxon>Eurotiomycetes</taxon>
        <taxon>Eurotiomycetidae</taxon>
        <taxon>Eurotiales</taxon>
        <taxon>Aspergillaceae</taxon>
        <taxon>Aspergillus</taxon>
        <taxon>Aspergillus subgen. Nidulantes</taxon>
    </lineage>
</organism>
<evidence type="ECO:0000256" key="1">
    <source>
        <dbReference type="ARBA" id="ARBA00003555"/>
    </source>
</evidence>
<dbReference type="SUPFAM" id="SSF53597">
    <property type="entry name" value="Dihydrofolate reductase-like"/>
    <property type="match status" value="1"/>
</dbReference>
<evidence type="ECO:0000313" key="13">
    <source>
        <dbReference type="Proteomes" id="UP001610335"/>
    </source>
</evidence>
<proteinExistence type="inferred from homology"/>
<evidence type="ECO:0000256" key="10">
    <source>
        <dbReference type="SAM" id="MobiDB-lite"/>
    </source>
</evidence>
<protein>
    <recommendedName>
        <fullName evidence="4">2,5-diamino-6-ribosylamino-4(3H)-pyrimidinone 5'-phosphate reductase</fullName>
        <ecNumber evidence="3">1.1.1.302</ecNumber>
    </recommendedName>
    <alternativeName>
        <fullName evidence="7">2,5-diamino-6-(5-phospho-D-ribosylamino)pyrimidin-4(3H)-one reductase</fullName>
    </alternativeName>
    <alternativeName>
        <fullName evidence="6">2,5-diamino-6-ribitylamino-4(3H)-pyrimidinone 5'-phosphate synthase</fullName>
    </alternativeName>
</protein>
<evidence type="ECO:0000256" key="3">
    <source>
        <dbReference type="ARBA" id="ARBA00012851"/>
    </source>
</evidence>
<name>A0ABR4IX75_9EURO</name>
<evidence type="ECO:0000259" key="11">
    <source>
        <dbReference type="Pfam" id="PF01872"/>
    </source>
</evidence>
<reference evidence="12 13" key="1">
    <citation type="submission" date="2024-07" db="EMBL/GenBank/DDBJ databases">
        <title>Section-level genome sequencing and comparative genomics of Aspergillus sections Usti and Cavernicolus.</title>
        <authorList>
            <consortium name="Lawrence Berkeley National Laboratory"/>
            <person name="Nybo J.L."/>
            <person name="Vesth T.C."/>
            <person name="Theobald S."/>
            <person name="Frisvad J.C."/>
            <person name="Larsen T.O."/>
            <person name="Kjaerboelling I."/>
            <person name="Rothschild-Mancinelli K."/>
            <person name="Lyhne E.K."/>
            <person name="Kogle M.E."/>
            <person name="Barry K."/>
            <person name="Clum A."/>
            <person name="Na H."/>
            <person name="Ledsgaard L."/>
            <person name="Lin J."/>
            <person name="Lipzen A."/>
            <person name="Kuo A."/>
            <person name="Riley R."/>
            <person name="Mondo S."/>
            <person name="LaButti K."/>
            <person name="Haridas S."/>
            <person name="Pangalinan J."/>
            <person name="Salamov A.A."/>
            <person name="Simmons B.A."/>
            <person name="Magnuson J.K."/>
            <person name="Chen J."/>
            <person name="Drula E."/>
            <person name="Henrissat B."/>
            <person name="Wiebenga A."/>
            <person name="Lubbers R.J."/>
            <person name="Gomes A.C."/>
            <person name="Makela M.R."/>
            <person name="Stajich J."/>
            <person name="Grigoriev I.V."/>
            <person name="Mortensen U.H."/>
            <person name="De vries R.P."/>
            <person name="Baker S.E."/>
            <person name="Andersen M.R."/>
        </authorList>
    </citation>
    <scope>NUCLEOTIDE SEQUENCE [LARGE SCALE GENOMIC DNA]</scope>
    <source>
        <strain evidence="12 13">CBS 600.67</strain>
    </source>
</reference>
<comment type="function">
    <text evidence="1">Catalyzes an early step in riboflavin biosynthesis, the NADPH-dependent reduction of the ribose side chain of 2,5-diamino-6-ribosylamino-4(3H)-pyrimidinone 5'-phosphate, yielding 2,5-diamino-6-ribitylamino-4(3H)-pyrimidinone 5'-phosphate.</text>
</comment>
<keyword evidence="5" id="KW-0686">Riboflavin biosynthesis</keyword>
<comment type="caution">
    <text evidence="12">The sequence shown here is derived from an EMBL/GenBank/DDBJ whole genome shotgun (WGS) entry which is preliminary data.</text>
</comment>
<dbReference type="InterPro" id="IPR050765">
    <property type="entry name" value="Riboflavin_Biosynth_HTPR"/>
</dbReference>
<feature type="compositionally biased region" description="Polar residues" evidence="10">
    <location>
        <begin position="84"/>
        <end position="119"/>
    </location>
</feature>
<evidence type="ECO:0000256" key="8">
    <source>
        <dbReference type="ARBA" id="ARBA00047550"/>
    </source>
</evidence>
<dbReference type="PANTHER" id="PTHR38011:SF8">
    <property type="entry name" value="2,5-DIAMINO-6-RIBOSYLAMINO-4(3H)-PYRIMIDINONE 5'-PHOSPHATE REDUCTASE"/>
    <property type="match status" value="1"/>
</dbReference>
<evidence type="ECO:0000256" key="6">
    <source>
        <dbReference type="ARBA" id="ARBA00030073"/>
    </source>
</evidence>
<keyword evidence="13" id="KW-1185">Reference proteome</keyword>
<comment type="catalytic activity">
    <reaction evidence="8">
        <text>2,5-diamino-6-(1-D-ribitylamino)pyrimidin-4(3H)-one 5'-phosphate + NAD(+) = 2,5-diamino-6-(1-D-ribosylamino)pyrimidin-4(3H)-one 5'-phosphate + NADH + H(+)</text>
        <dbReference type="Rhea" id="RHEA:27274"/>
        <dbReference type="ChEBI" id="CHEBI:15378"/>
        <dbReference type="ChEBI" id="CHEBI:57540"/>
        <dbReference type="ChEBI" id="CHEBI:57945"/>
        <dbReference type="ChEBI" id="CHEBI:58890"/>
        <dbReference type="ChEBI" id="CHEBI:59545"/>
        <dbReference type="EC" id="1.1.1.302"/>
    </reaction>
</comment>
<dbReference type="InterPro" id="IPR002734">
    <property type="entry name" value="RibDG_C"/>
</dbReference>
<feature type="compositionally biased region" description="Polar residues" evidence="10">
    <location>
        <begin position="645"/>
        <end position="654"/>
    </location>
</feature>
<evidence type="ECO:0000313" key="12">
    <source>
        <dbReference type="EMBL" id="KAL2832374.1"/>
    </source>
</evidence>
<dbReference type="Proteomes" id="UP001610335">
    <property type="component" value="Unassembled WGS sequence"/>
</dbReference>
<evidence type="ECO:0000256" key="2">
    <source>
        <dbReference type="ARBA" id="ARBA00009723"/>
    </source>
</evidence>
<feature type="region of interest" description="Disordered" evidence="10">
    <location>
        <begin position="628"/>
        <end position="654"/>
    </location>
</feature>
<feature type="region of interest" description="Disordered" evidence="10">
    <location>
        <begin position="591"/>
        <end position="613"/>
    </location>
</feature>
<evidence type="ECO:0000256" key="9">
    <source>
        <dbReference type="ARBA" id="ARBA00049020"/>
    </source>
</evidence>
<comment type="similarity">
    <text evidence="2">Belongs to the HTP reductase family.</text>
</comment>